<dbReference type="Proteomes" id="UP000267289">
    <property type="component" value="Unassembled WGS sequence"/>
</dbReference>
<dbReference type="InterPro" id="IPR016032">
    <property type="entry name" value="Sig_transdc_resp-reg_C-effctor"/>
</dbReference>
<evidence type="ECO:0000313" key="9">
    <source>
        <dbReference type="Proteomes" id="UP000267289"/>
    </source>
</evidence>
<dbReference type="InterPro" id="IPR005158">
    <property type="entry name" value="BTAD"/>
</dbReference>
<dbReference type="SMART" id="SM00862">
    <property type="entry name" value="Trans_reg_C"/>
    <property type="match status" value="1"/>
</dbReference>
<feature type="domain" description="OmpR/PhoB-type" evidence="7">
    <location>
        <begin position="1"/>
        <end position="94"/>
    </location>
</feature>
<dbReference type="CDD" id="cd15831">
    <property type="entry name" value="BTAD"/>
    <property type="match status" value="1"/>
</dbReference>
<evidence type="ECO:0000256" key="5">
    <source>
        <dbReference type="PROSITE-ProRule" id="PRU01091"/>
    </source>
</evidence>
<feature type="DNA-binding region" description="OmpR/PhoB-type" evidence="5">
    <location>
        <begin position="1"/>
        <end position="94"/>
    </location>
</feature>
<keyword evidence="3 5" id="KW-0238">DNA-binding</keyword>
<dbReference type="SUPFAM" id="SSF46894">
    <property type="entry name" value="C-terminal effector domain of the bipartite response regulators"/>
    <property type="match status" value="1"/>
</dbReference>
<dbReference type="SUPFAM" id="SSF48452">
    <property type="entry name" value="TPR-like"/>
    <property type="match status" value="1"/>
</dbReference>
<dbReference type="GO" id="GO:0006355">
    <property type="term" value="P:regulation of DNA-templated transcription"/>
    <property type="evidence" value="ECO:0007669"/>
    <property type="project" value="InterPro"/>
</dbReference>
<dbReference type="AlphaFoldDB" id="A0A498PYE0"/>
<evidence type="ECO:0000256" key="3">
    <source>
        <dbReference type="ARBA" id="ARBA00023125"/>
    </source>
</evidence>
<dbReference type="Pfam" id="PF03704">
    <property type="entry name" value="BTAD"/>
    <property type="match status" value="1"/>
</dbReference>
<evidence type="ECO:0000256" key="4">
    <source>
        <dbReference type="ARBA" id="ARBA00023163"/>
    </source>
</evidence>
<dbReference type="InterPro" id="IPR001867">
    <property type="entry name" value="OmpR/PhoB-type_DNA-bd"/>
</dbReference>
<dbReference type="EMBL" id="UPHQ01000081">
    <property type="protein sequence ID" value="VBA38041.1"/>
    <property type="molecule type" value="Genomic_DNA"/>
</dbReference>
<comment type="similarity">
    <text evidence="1">Belongs to the AfsR/DnrI/RedD regulatory family.</text>
</comment>
<evidence type="ECO:0000313" key="8">
    <source>
        <dbReference type="EMBL" id="VBA38041.1"/>
    </source>
</evidence>
<sequence length="290" mass="31447">MTVEFTLLGDVEARVDGRRLEIGHARQRCVLVALLIDVNRPIPVGRLVDRVWSDRPPYRARNSLAGYVSRLRNLLAESEGASISREPGGYVLAADPLSVDLHRFRRVAAQARATDDPLQAALLFDKALAIWSGEPFATLDTPWVNDVRSALQAEKLSVELDRNDTALRIGKHAELLVEISAAQAAHPLDERLAGQLMLAQYRCGRQADALETYRRVREQLVDELGIDPGPVPPRGASADTHRRGRYPGAAAGFTRGARPGAPAGDAPATVGTVAAGDEFRWSAARIGAND</sequence>
<dbReference type="GO" id="GO:0003677">
    <property type="term" value="F:DNA binding"/>
    <property type="evidence" value="ECO:0007669"/>
    <property type="project" value="UniProtKB-UniRule"/>
</dbReference>
<keyword evidence="9" id="KW-1185">Reference proteome</keyword>
<feature type="region of interest" description="Disordered" evidence="6">
    <location>
        <begin position="224"/>
        <end position="244"/>
    </location>
</feature>
<dbReference type="InterPro" id="IPR011990">
    <property type="entry name" value="TPR-like_helical_dom_sf"/>
</dbReference>
<evidence type="ECO:0000256" key="1">
    <source>
        <dbReference type="ARBA" id="ARBA00005820"/>
    </source>
</evidence>
<organism evidence="8 9">
    <name type="scientific">Mycobacterium innocens</name>
    <dbReference type="NCBI Taxonomy" id="2341083"/>
    <lineage>
        <taxon>Bacteria</taxon>
        <taxon>Bacillati</taxon>
        <taxon>Actinomycetota</taxon>
        <taxon>Actinomycetes</taxon>
        <taxon>Mycobacteriales</taxon>
        <taxon>Mycobacteriaceae</taxon>
        <taxon>Mycobacterium</taxon>
    </lineage>
</organism>
<gene>
    <name evidence="8" type="primary">afsR</name>
    <name evidence="8" type="ORF">LAUMK13_01936</name>
</gene>
<dbReference type="Gene3D" id="1.25.40.10">
    <property type="entry name" value="Tetratricopeptide repeat domain"/>
    <property type="match status" value="1"/>
</dbReference>
<dbReference type="PROSITE" id="PS51755">
    <property type="entry name" value="OMPR_PHOB"/>
    <property type="match status" value="1"/>
</dbReference>
<reference evidence="8 9" key="1">
    <citation type="submission" date="2018-09" db="EMBL/GenBank/DDBJ databases">
        <authorList>
            <person name="Tagini F."/>
        </authorList>
    </citation>
    <scope>NUCLEOTIDE SEQUENCE [LARGE SCALE GENOMIC DNA]</scope>
    <source>
        <strain evidence="8 9">MK13</strain>
    </source>
</reference>
<proteinExistence type="inferred from homology"/>
<protein>
    <submittedName>
        <fullName evidence="8">Regulatory protein AfsR</fullName>
    </submittedName>
</protein>
<evidence type="ECO:0000256" key="2">
    <source>
        <dbReference type="ARBA" id="ARBA00023015"/>
    </source>
</evidence>
<dbReference type="GO" id="GO:0000160">
    <property type="term" value="P:phosphorelay signal transduction system"/>
    <property type="evidence" value="ECO:0007669"/>
    <property type="project" value="InterPro"/>
</dbReference>
<dbReference type="SMART" id="SM01043">
    <property type="entry name" value="BTAD"/>
    <property type="match status" value="1"/>
</dbReference>
<keyword evidence="2" id="KW-0805">Transcription regulation</keyword>
<name>A0A498PYE0_9MYCO</name>
<evidence type="ECO:0000256" key="6">
    <source>
        <dbReference type="SAM" id="MobiDB-lite"/>
    </source>
</evidence>
<dbReference type="Gene3D" id="1.10.10.10">
    <property type="entry name" value="Winged helix-like DNA-binding domain superfamily/Winged helix DNA-binding domain"/>
    <property type="match status" value="1"/>
</dbReference>
<dbReference type="PANTHER" id="PTHR35807:SF1">
    <property type="entry name" value="TRANSCRIPTIONAL REGULATOR REDD"/>
    <property type="match status" value="1"/>
</dbReference>
<keyword evidence="4" id="KW-0804">Transcription</keyword>
<dbReference type="RefSeq" id="WP_244232293.1">
    <property type="nucleotide sequence ID" value="NZ_UPHQ01000081.1"/>
</dbReference>
<dbReference type="PANTHER" id="PTHR35807">
    <property type="entry name" value="TRANSCRIPTIONAL REGULATOR REDD-RELATED"/>
    <property type="match status" value="1"/>
</dbReference>
<evidence type="ECO:0000259" key="7">
    <source>
        <dbReference type="PROSITE" id="PS51755"/>
    </source>
</evidence>
<accession>A0A498PYE0</accession>
<dbReference type="InterPro" id="IPR036388">
    <property type="entry name" value="WH-like_DNA-bd_sf"/>
</dbReference>
<dbReference type="InterPro" id="IPR051677">
    <property type="entry name" value="AfsR-DnrI-RedD_regulator"/>
</dbReference>